<feature type="domain" description="Piwi" evidence="3">
    <location>
        <begin position="183"/>
        <end position="501"/>
    </location>
</feature>
<dbReference type="STRING" id="1194090.SAMN05443144_12279"/>
<dbReference type="OrthoDB" id="530017at2"/>
<comment type="similarity">
    <text evidence="1">Belongs to the argonaute family. Long pAgo subfamily.</text>
</comment>
<dbReference type="InterPro" id="IPR036397">
    <property type="entry name" value="RNaseH_sf"/>
</dbReference>
<dbReference type="AlphaFoldDB" id="A0A1M5I9Z6"/>
<dbReference type="InterPro" id="IPR012337">
    <property type="entry name" value="RNaseH-like_sf"/>
</dbReference>
<dbReference type="Proteomes" id="UP000184041">
    <property type="component" value="Unassembled WGS sequence"/>
</dbReference>
<dbReference type="RefSeq" id="WP_073067334.1">
    <property type="nucleotide sequence ID" value="NZ_FQUS01000022.1"/>
</dbReference>
<evidence type="ECO:0000313" key="4">
    <source>
        <dbReference type="EMBL" id="SHG24889.1"/>
    </source>
</evidence>
<dbReference type="InterPro" id="IPR003165">
    <property type="entry name" value="Piwi"/>
</dbReference>
<sequence>MEVEYLKEPKIEFADEFLCEDPKTGISVAGFYSLTDNTHRSEIHYATIGTQQNIQDLSDWLDKLKQRITATEKVNEMSDSSEISEEGEVISLFNSEDLPSEEEFISKEVSKKLNPDFPGFNKDSVFKSEFLNNETNNISIKDNHLKNILESDDPKINKQQSLIELFEDAYKKLLKNYITKPDVCFLIIPDSVFKKFSSVQVGNIYLNFRRKLKATLMQCSNDVPVQLLLEGTIREKKSGLQDLSMVAWNFVVAQYYKTANCIPWSLTNIDKNTCFIGISFHRVIESDSSTLRSSVAQAFNRDGKGLVFTGKQFSWDKKKTRVNAPHLKYNYAKELTKKVLQNYIEINKHTPSRIVLHKTTDFWDSFDHPNYAEIEGFTDGIKDVLPNEVTIDFVTIRSSNIRLLNENDKYPVIRGTLLNLADHEGVLYTNGFIPFQETYPGHHIPAPLLIKKQGETTLRNISKEIMALTKLNFNNCNYYNSLPITISFAKKVGEIIQYLPENFEPPFKYFYYM</sequence>
<dbReference type="Gene3D" id="3.30.420.10">
    <property type="entry name" value="Ribonuclease H-like superfamily/Ribonuclease H"/>
    <property type="match status" value="1"/>
</dbReference>
<gene>
    <name evidence="4" type="ORF">SAMN05443144_12279</name>
</gene>
<dbReference type="SUPFAM" id="SSF53098">
    <property type="entry name" value="Ribonuclease H-like"/>
    <property type="match status" value="1"/>
</dbReference>
<proteinExistence type="inferred from homology"/>
<keyword evidence="5" id="KW-1185">Reference proteome</keyword>
<dbReference type="CDD" id="cd04659">
    <property type="entry name" value="Piwi_piwi-like_ProArk"/>
    <property type="match status" value="1"/>
</dbReference>
<accession>A0A1M5I9Z6</accession>
<evidence type="ECO:0000256" key="1">
    <source>
        <dbReference type="ARBA" id="ARBA00035012"/>
    </source>
</evidence>
<dbReference type="EMBL" id="FQUS01000022">
    <property type="protein sequence ID" value="SHG24889.1"/>
    <property type="molecule type" value="Genomic_DNA"/>
</dbReference>
<organism evidence="4 5">
    <name type="scientific">Fodinibius roseus</name>
    <dbReference type="NCBI Taxonomy" id="1194090"/>
    <lineage>
        <taxon>Bacteria</taxon>
        <taxon>Pseudomonadati</taxon>
        <taxon>Balneolota</taxon>
        <taxon>Balneolia</taxon>
        <taxon>Balneolales</taxon>
        <taxon>Balneolaceae</taxon>
        <taxon>Fodinibius</taxon>
    </lineage>
</organism>
<evidence type="ECO:0000313" key="5">
    <source>
        <dbReference type="Proteomes" id="UP000184041"/>
    </source>
</evidence>
<dbReference type="GO" id="GO:0003676">
    <property type="term" value="F:nucleic acid binding"/>
    <property type="evidence" value="ECO:0007669"/>
    <property type="project" value="InterPro"/>
</dbReference>
<reference evidence="4 5" key="1">
    <citation type="submission" date="2016-11" db="EMBL/GenBank/DDBJ databases">
        <authorList>
            <person name="Jaros S."/>
            <person name="Januszkiewicz K."/>
            <person name="Wedrychowicz H."/>
        </authorList>
    </citation>
    <scope>NUCLEOTIDE SEQUENCE [LARGE SCALE GENOMIC DNA]</scope>
    <source>
        <strain evidence="4 5">DSM 21986</strain>
    </source>
</reference>
<name>A0A1M5I9Z6_9BACT</name>
<protein>
    <recommendedName>
        <fullName evidence="2">Protein argonaute</fullName>
    </recommendedName>
</protein>
<evidence type="ECO:0000256" key="2">
    <source>
        <dbReference type="ARBA" id="ARBA00035032"/>
    </source>
</evidence>
<evidence type="ECO:0000259" key="3">
    <source>
        <dbReference type="SMART" id="SM00950"/>
    </source>
</evidence>
<dbReference type="SMART" id="SM00950">
    <property type="entry name" value="Piwi"/>
    <property type="match status" value="1"/>
</dbReference>